<dbReference type="Gene3D" id="3.90.1150.10">
    <property type="entry name" value="Aspartate Aminotransferase, domain 1"/>
    <property type="match status" value="1"/>
</dbReference>
<reference evidence="8 11" key="2">
    <citation type="submission" date="2020-08" db="EMBL/GenBank/DDBJ databases">
        <title>Sequencing the genomes of 1000 actinobacteria strains.</title>
        <authorList>
            <person name="Klenk H.-P."/>
        </authorList>
    </citation>
    <scope>NUCLEOTIDE SEQUENCE [LARGE SCALE GENOMIC DNA]</scope>
    <source>
        <strain evidence="8 11">DSM 15626</strain>
    </source>
</reference>
<dbReference type="Proteomes" id="UP000534306">
    <property type="component" value="Unassembled WGS sequence"/>
</dbReference>
<dbReference type="Pfam" id="PF00282">
    <property type="entry name" value="Pyridoxal_deC"/>
    <property type="match status" value="1"/>
</dbReference>
<evidence type="ECO:0000313" key="11">
    <source>
        <dbReference type="Proteomes" id="UP000553957"/>
    </source>
</evidence>
<gene>
    <name evidence="8" type="ORF">HNR71_002354</name>
    <name evidence="9" type="ORF">HPO96_35180</name>
</gene>
<evidence type="ECO:0000313" key="10">
    <source>
        <dbReference type="Proteomes" id="UP000534306"/>
    </source>
</evidence>
<name>A0A7Y4L6X7_9ACTN</name>
<dbReference type="PANTHER" id="PTHR11999:SF70">
    <property type="entry name" value="MIP05841P"/>
    <property type="match status" value="1"/>
</dbReference>
<evidence type="ECO:0000256" key="2">
    <source>
        <dbReference type="ARBA" id="ARBA00009533"/>
    </source>
</evidence>
<dbReference type="Proteomes" id="UP000553957">
    <property type="component" value="Unassembled WGS sequence"/>
</dbReference>
<evidence type="ECO:0000313" key="9">
    <source>
        <dbReference type="EMBL" id="NOL45503.1"/>
    </source>
</evidence>
<dbReference type="InterPro" id="IPR015422">
    <property type="entry name" value="PyrdxlP-dep_Trfase_small"/>
</dbReference>
<comment type="cofactor">
    <cofactor evidence="1 6 7">
        <name>pyridoxal 5'-phosphate</name>
        <dbReference type="ChEBI" id="CHEBI:597326"/>
    </cofactor>
</comment>
<evidence type="ECO:0000256" key="3">
    <source>
        <dbReference type="ARBA" id="ARBA00022793"/>
    </source>
</evidence>
<dbReference type="InterPro" id="IPR015421">
    <property type="entry name" value="PyrdxlP-dep_Trfase_major"/>
</dbReference>
<dbReference type="InterPro" id="IPR002129">
    <property type="entry name" value="PyrdxlP-dep_de-COase"/>
</dbReference>
<proteinExistence type="inferred from homology"/>
<dbReference type="GO" id="GO:0030170">
    <property type="term" value="F:pyridoxal phosphate binding"/>
    <property type="evidence" value="ECO:0007669"/>
    <property type="project" value="InterPro"/>
</dbReference>
<dbReference type="AlphaFoldDB" id="A0A7Y4L6X7"/>
<evidence type="ECO:0000313" key="8">
    <source>
        <dbReference type="EMBL" id="MBB6566717.1"/>
    </source>
</evidence>
<evidence type="ECO:0000256" key="7">
    <source>
        <dbReference type="RuleBase" id="RU000382"/>
    </source>
</evidence>
<evidence type="ECO:0000256" key="6">
    <source>
        <dbReference type="PIRSR" id="PIRSR602129-50"/>
    </source>
</evidence>
<dbReference type="InterPro" id="IPR010977">
    <property type="entry name" value="Aromatic_deC"/>
</dbReference>
<dbReference type="InterPro" id="IPR015424">
    <property type="entry name" value="PyrdxlP-dep_Trfase"/>
</dbReference>
<dbReference type="PANTHER" id="PTHR11999">
    <property type="entry name" value="GROUP II PYRIDOXAL-5-PHOSPHATE DECARBOXYLASE"/>
    <property type="match status" value="1"/>
</dbReference>
<keyword evidence="9" id="KW-0808">Transferase</keyword>
<dbReference type="Gene3D" id="3.40.640.10">
    <property type="entry name" value="Type I PLP-dependent aspartate aminotransferase-like (Major domain)"/>
    <property type="match status" value="1"/>
</dbReference>
<evidence type="ECO:0000256" key="5">
    <source>
        <dbReference type="ARBA" id="ARBA00023239"/>
    </source>
</evidence>
<evidence type="ECO:0000256" key="1">
    <source>
        <dbReference type="ARBA" id="ARBA00001933"/>
    </source>
</evidence>
<keyword evidence="10" id="KW-1185">Reference proteome</keyword>
<dbReference type="SUPFAM" id="SSF53383">
    <property type="entry name" value="PLP-dependent transferases"/>
    <property type="match status" value="1"/>
</dbReference>
<dbReference type="GO" id="GO:0004058">
    <property type="term" value="F:aromatic-L-amino-acid decarboxylase activity"/>
    <property type="evidence" value="ECO:0007669"/>
    <property type="project" value="UniProtKB-ARBA"/>
</dbReference>
<dbReference type="EMBL" id="JACHKF010000001">
    <property type="protein sequence ID" value="MBB6566717.1"/>
    <property type="molecule type" value="Genomic_DNA"/>
</dbReference>
<dbReference type="GO" id="GO:0008483">
    <property type="term" value="F:transaminase activity"/>
    <property type="evidence" value="ECO:0007669"/>
    <property type="project" value="UniProtKB-KW"/>
</dbReference>
<reference evidence="9 10" key="1">
    <citation type="submission" date="2020-05" db="EMBL/GenBank/DDBJ databases">
        <title>Genome sequence of Kribbella sandramycini ATCC 39419.</title>
        <authorList>
            <person name="Maclea K.S."/>
            <person name="Fair J.L."/>
        </authorList>
    </citation>
    <scope>NUCLEOTIDE SEQUENCE [LARGE SCALE GENOMIC DNA]</scope>
    <source>
        <strain evidence="9 10">ATCC 39419</strain>
    </source>
</reference>
<keyword evidence="3" id="KW-0210">Decarboxylase</keyword>
<feature type="modified residue" description="N6-(pyridoxal phosphate)lysine" evidence="6">
    <location>
        <position position="284"/>
    </location>
</feature>
<accession>A0A7Y4L6X7</accession>
<sequence length="451" mass="48191">MQPDWEGPLGEAYARAMTYLQGLPVRRVGASVTADELRARLGGPLPHQPANPVDVVTDLAEGVEGGLVATGSGRFFGFVIGGATPASLAADWLATVWDQNAGLYAAAPAAAMVEEIAAGWLVELFGLPKQTSVGFVTGGQMANFTALAAARHAVLRNAGWDVEVDGLVGAPPIRVLVGAERHDTVDRALRFLGLGTRCIVPIAVDGQGRMRPDALASELGHGPTIICAQAGNVNTGAIDPLDEICALSGDAWVHVDGAFGLWSALTQPIPGLAEADSWATDAHKWLNVPYDSGLVFCAHPEAHQAAMAVRAAYLIHDTEKRDPLDYNPEFSRRARGFAVYAAIRALGRSGITELVDRCQAMARRFAEQLEPYVLNEVRLNQVLVSFGPETPQIVQSIQEEGTAWMSGTTWQGKPAMRISVSNWTTTAADVDRSVEIVRRCVENRRARSTQG</sequence>
<keyword evidence="9" id="KW-0032">Aminotransferase</keyword>
<dbReference type="GO" id="GO:0019752">
    <property type="term" value="P:carboxylic acid metabolic process"/>
    <property type="evidence" value="ECO:0007669"/>
    <property type="project" value="InterPro"/>
</dbReference>
<keyword evidence="5 7" id="KW-0456">Lyase</keyword>
<organism evidence="9 10">
    <name type="scientific">Kribbella sandramycini</name>
    <dbReference type="NCBI Taxonomy" id="60450"/>
    <lineage>
        <taxon>Bacteria</taxon>
        <taxon>Bacillati</taxon>
        <taxon>Actinomycetota</taxon>
        <taxon>Actinomycetes</taxon>
        <taxon>Propionibacteriales</taxon>
        <taxon>Kribbellaceae</taxon>
        <taxon>Kribbella</taxon>
    </lineage>
</organism>
<comment type="caution">
    <text evidence="9">The sequence shown here is derived from an EMBL/GenBank/DDBJ whole genome shotgun (WGS) entry which is preliminary data.</text>
</comment>
<dbReference type="EMBL" id="JABJRC010000013">
    <property type="protein sequence ID" value="NOL45503.1"/>
    <property type="molecule type" value="Genomic_DNA"/>
</dbReference>
<protein>
    <submittedName>
        <fullName evidence="9">Aspartate aminotransferase family protein</fullName>
    </submittedName>
    <submittedName>
        <fullName evidence="8">Glutamate/tyrosine decarboxylase-like PLP-dependent enzyme</fullName>
    </submittedName>
</protein>
<evidence type="ECO:0000256" key="4">
    <source>
        <dbReference type="ARBA" id="ARBA00022898"/>
    </source>
</evidence>
<keyword evidence="4 6" id="KW-0663">Pyridoxal phosphate</keyword>
<dbReference type="RefSeq" id="WP_171678801.1">
    <property type="nucleotide sequence ID" value="NZ_BAAAGT010000004.1"/>
</dbReference>
<comment type="similarity">
    <text evidence="2 7">Belongs to the group II decarboxylase family.</text>
</comment>